<protein>
    <recommendedName>
        <fullName evidence="2">Polysaccharide biosynthesis protein CapD-like domain-containing protein</fullName>
    </recommendedName>
</protein>
<accession>A0A0F9L3W4</accession>
<proteinExistence type="inferred from homology"/>
<evidence type="ECO:0000256" key="1">
    <source>
        <dbReference type="ARBA" id="ARBA00007430"/>
    </source>
</evidence>
<name>A0A0F9L3W4_9ZZZZ</name>
<evidence type="ECO:0000313" key="3">
    <source>
        <dbReference type="EMBL" id="KKM22425.1"/>
    </source>
</evidence>
<dbReference type="PANTHER" id="PTHR43318:SF2">
    <property type="entry name" value="UDP-N-ACETYLGLUCOSAMINE 4,6-DEHYDRATASE (INVERTING)"/>
    <property type="match status" value="1"/>
</dbReference>
<comment type="similarity">
    <text evidence="1">Belongs to the polysaccharide synthase family.</text>
</comment>
<reference evidence="3" key="1">
    <citation type="journal article" date="2015" name="Nature">
        <title>Complex archaea that bridge the gap between prokaryotes and eukaryotes.</title>
        <authorList>
            <person name="Spang A."/>
            <person name="Saw J.H."/>
            <person name="Jorgensen S.L."/>
            <person name="Zaremba-Niedzwiedzka K."/>
            <person name="Martijn J."/>
            <person name="Lind A.E."/>
            <person name="van Eijk R."/>
            <person name="Schleper C."/>
            <person name="Guy L."/>
            <person name="Ettema T.J."/>
        </authorList>
    </citation>
    <scope>NUCLEOTIDE SEQUENCE</scope>
</reference>
<dbReference type="InterPro" id="IPR051203">
    <property type="entry name" value="Polysaccharide_Synthase-Rel"/>
</dbReference>
<dbReference type="InterPro" id="IPR036291">
    <property type="entry name" value="NAD(P)-bd_dom_sf"/>
</dbReference>
<dbReference type="InterPro" id="IPR003869">
    <property type="entry name" value="Polysac_CapD-like"/>
</dbReference>
<sequence>MLNDKTVFLTGGTGSLGHALVELIAKKFTPRKVIIFSRDELKQHEMNQQYDFPWLRYFLGNVRDAKRVSDVMTGVDYVVHAAALKQIPSIEYNPTEGVKTNVTGTMNVIDACVANGVKKAVLISTDKAVHPVNLYGATKLTAEKLFLAANNFNKTRFSFVRYGNVLNSRGSVIEFFVKLKEQGVKEFPITDMIMTRFWITLEDAAELVLRALKSSEQKIIPRLPSMGMADVARAIDPGCTFKVIGVRPGEKLHEALDEGYSSDKNDVWLSAEELREKLGISP</sequence>
<organism evidence="3">
    <name type="scientific">marine sediment metagenome</name>
    <dbReference type="NCBI Taxonomy" id="412755"/>
    <lineage>
        <taxon>unclassified sequences</taxon>
        <taxon>metagenomes</taxon>
        <taxon>ecological metagenomes</taxon>
    </lineage>
</organism>
<dbReference type="AlphaFoldDB" id="A0A0F9L3W4"/>
<dbReference type="CDD" id="cd05237">
    <property type="entry name" value="UDP_invert_4-6DH_SDR_e"/>
    <property type="match status" value="1"/>
</dbReference>
<feature type="domain" description="Polysaccharide biosynthesis protein CapD-like" evidence="2">
    <location>
        <begin position="7"/>
        <end position="257"/>
    </location>
</feature>
<dbReference type="Gene3D" id="3.40.50.720">
    <property type="entry name" value="NAD(P)-binding Rossmann-like Domain"/>
    <property type="match status" value="1"/>
</dbReference>
<dbReference type="SUPFAM" id="SSF51735">
    <property type="entry name" value="NAD(P)-binding Rossmann-fold domains"/>
    <property type="match status" value="1"/>
</dbReference>
<dbReference type="EMBL" id="LAZR01013334">
    <property type="protein sequence ID" value="KKM22425.1"/>
    <property type="molecule type" value="Genomic_DNA"/>
</dbReference>
<dbReference type="Pfam" id="PF02719">
    <property type="entry name" value="Polysacc_synt_2"/>
    <property type="match status" value="1"/>
</dbReference>
<dbReference type="PANTHER" id="PTHR43318">
    <property type="entry name" value="UDP-N-ACETYLGLUCOSAMINE 4,6-DEHYDRATASE"/>
    <property type="match status" value="1"/>
</dbReference>
<gene>
    <name evidence="3" type="ORF">LCGC14_1625470</name>
</gene>
<evidence type="ECO:0000259" key="2">
    <source>
        <dbReference type="Pfam" id="PF02719"/>
    </source>
</evidence>
<comment type="caution">
    <text evidence="3">The sequence shown here is derived from an EMBL/GenBank/DDBJ whole genome shotgun (WGS) entry which is preliminary data.</text>
</comment>